<evidence type="ECO:0000313" key="18">
    <source>
        <dbReference type="Proteomes" id="UP000053695"/>
    </source>
</evidence>
<comment type="cofactor">
    <cofactor evidence="14">
        <name>prenylated FMN</name>
        <dbReference type="ChEBI" id="CHEBI:87746"/>
    </cofactor>
</comment>
<dbReference type="InterPro" id="IPR002830">
    <property type="entry name" value="UbiD"/>
</dbReference>
<feature type="domain" description="3-octaprenyl-4-hydroxybenzoate carboxy-lyase-like Rift-related" evidence="15">
    <location>
        <begin position="89"/>
        <end position="266"/>
    </location>
</feature>
<comment type="function">
    <text evidence="11">Catalyzes the conversion of trans-anhydromevalonate 5-phosphate (tAHMP) into isopentenyl phosphate. Involved in the archaeal mevalonate (MVA) pathway, which provides fundamental precursors for isoprenoid biosynthesis, such as isopentenyl diphosphate (IPP) and dimethylallyl diphosphate (DMAPP).</text>
</comment>
<dbReference type="EMBL" id="APMM01000043">
    <property type="protein sequence ID" value="ENN95851.1"/>
    <property type="molecule type" value="Genomic_DNA"/>
</dbReference>
<evidence type="ECO:0000256" key="14">
    <source>
        <dbReference type="ARBA" id="ARBA00049936"/>
    </source>
</evidence>
<protein>
    <recommendedName>
        <fullName evidence="13">Anhydromevalonate phosphate decarboxylase</fullName>
        <ecNumber evidence="12">4.1.1.126</ecNumber>
    </recommendedName>
</protein>
<evidence type="ECO:0000256" key="12">
    <source>
        <dbReference type="ARBA" id="ARBA00049727"/>
    </source>
</evidence>
<dbReference type="Proteomes" id="UP000053695">
    <property type="component" value="Unassembled WGS sequence"/>
</dbReference>
<dbReference type="AlphaFoldDB" id="N6VRR4"/>
<evidence type="ECO:0000256" key="6">
    <source>
        <dbReference type="ARBA" id="ARBA00022793"/>
    </source>
</evidence>
<evidence type="ECO:0000256" key="4">
    <source>
        <dbReference type="ARBA" id="ARBA00022630"/>
    </source>
</evidence>
<dbReference type="Gene3D" id="3.40.1670.10">
    <property type="entry name" value="UbiD C-terminal domain-like"/>
    <property type="match status" value="1"/>
</dbReference>
<dbReference type="STRING" id="1069083.GCA_000371805_00265"/>
<name>N6VRR4_9EURY</name>
<organism evidence="17 18">
    <name type="scientific">Methanocaldococcus villosus KIN24-T80</name>
    <dbReference type="NCBI Taxonomy" id="1069083"/>
    <lineage>
        <taxon>Archaea</taxon>
        <taxon>Methanobacteriati</taxon>
        <taxon>Methanobacteriota</taxon>
        <taxon>Methanomada group</taxon>
        <taxon>Methanococci</taxon>
        <taxon>Methanococcales</taxon>
        <taxon>Methanocaldococcaceae</taxon>
        <taxon>Methanocaldococcus</taxon>
    </lineage>
</organism>
<keyword evidence="7" id="KW-0464">Manganese</keyword>
<dbReference type="GO" id="GO:0005737">
    <property type="term" value="C:cytoplasm"/>
    <property type="evidence" value="ECO:0007669"/>
    <property type="project" value="TreeGrafter"/>
</dbReference>
<evidence type="ECO:0000313" key="17">
    <source>
        <dbReference type="EMBL" id="ENN95851.1"/>
    </source>
</evidence>
<dbReference type="SUPFAM" id="SSF143968">
    <property type="entry name" value="UbiD C-terminal domain-like"/>
    <property type="match status" value="1"/>
</dbReference>
<feature type="domain" description="3-octaprenyl-4-hydroxybenzoate carboxy-lyase-like C-terminal" evidence="16">
    <location>
        <begin position="271"/>
        <end position="391"/>
    </location>
</feature>
<keyword evidence="8" id="KW-0414">Isoprene biosynthesis</keyword>
<evidence type="ECO:0000256" key="11">
    <source>
        <dbReference type="ARBA" id="ARBA00049583"/>
    </source>
</evidence>
<evidence type="ECO:0000256" key="10">
    <source>
        <dbReference type="ARBA" id="ARBA00049054"/>
    </source>
</evidence>
<comment type="catalytic activity">
    <reaction evidence="10">
        <text>(2E)-3-methyl-5-phosphooxypent-2-enoate + H(+) = isopentenyl phosphate + CO2</text>
        <dbReference type="Rhea" id="RHEA:78971"/>
        <dbReference type="ChEBI" id="CHEBI:15378"/>
        <dbReference type="ChEBI" id="CHEBI:16526"/>
        <dbReference type="ChEBI" id="CHEBI:65078"/>
        <dbReference type="ChEBI" id="CHEBI:229665"/>
        <dbReference type="EC" id="4.1.1.126"/>
    </reaction>
    <physiologicalReaction direction="left-to-right" evidence="10">
        <dbReference type="Rhea" id="RHEA:78972"/>
    </physiologicalReaction>
</comment>
<keyword evidence="4" id="KW-0285">Flavoprotein</keyword>
<evidence type="ECO:0000259" key="16">
    <source>
        <dbReference type="Pfam" id="PF20696"/>
    </source>
</evidence>
<comment type="caution">
    <text evidence="17">The sequence shown here is derived from an EMBL/GenBank/DDBJ whole genome shotgun (WGS) entry which is preliminary data.</text>
</comment>
<dbReference type="InterPro" id="IPR049381">
    <property type="entry name" value="UbiD-like_C"/>
</dbReference>
<accession>N6VRR4</accession>
<dbReference type="PANTHER" id="PTHR30108:SF21">
    <property type="entry name" value="4-HYDROXYBENZOATE DECARBOXYLASE"/>
    <property type="match status" value="1"/>
</dbReference>
<dbReference type="PANTHER" id="PTHR30108">
    <property type="entry name" value="3-OCTAPRENYL-4-HYDROXYBENZOATE CARBOXY-LYASE-RELATED"/>
    <property type="match status" value="1"/>
</dbReference>
<dbReference type="FunFam" id="3.40.1670.10:FF:000003">
    <property type="entry name" value="Phenolic acid decarboxylase"/>
    <property type="match status" value="1"/>
</dbReference>
<keyword evidence="18" id="KW-1185">Reference proteome</keyword>
<evidence type="ECO:0000256" key="1">
    <source>
        <dbReference type="ARBA" id="ARBA00001936"/>
    </source>
</evidence>
<dbReference type="NCBIfam" id="TIGR00148">
    <property type="entry name" value="UbiD family decarboxylase"/>
    <property type="match status" value="1"/>
</dbReference>
<gene>
    <name evidence="17" type="ORF">J422_05643</name>
</gene>
<dbReference type="EC" id="4.1.1.126" evidence="12"/>
<dbReference type="OrthoDB" id="8480at2157"/>
<sequence>MREFINLLNPITINKADKRYEVAKVLKKYDGKPVYIKDVDGYEILGNLWSRDSLSKFFNVEKEKFLFFMLKKLDDLKEPKIVKFSGYKKESPDFIHSLPIPIYYEKDPGPYITSGVVVAYDEDYGYNMSIHRMLVKEDHLVIRMVEQRHLYHYYHKAIKEKGYLDVYITIGNHPAVLLAASTSGDITFDELKFASSLSDVDVFSLDFLVPKAEIIIKAKILNELDDEGPFVDITGTYDKVRKQPIVEIEKIYVKDNFIFHALLPGGIEHKTLMGLPQEPRMFKYIRNTIPSVKNVRLTEGGCCWLHAIVQIEKKTEGDGKNAILSALASHPSLKHVVVVDDDINIFDINDIEYAIATRVQGDRDIVIIKGAKGSSLDPSSDGLTTKIGIDATKPLNCKEKFERII</sequence>
<keyword evidence="9" id="KW-0456">Lyase</keyword>
<evidence type="ECO:0000256" key="9">
    <source>
        <dbReference type="ARBA" id="ARBA00023239"/>
    </source>
</evidence>
<keyword evidence="6" id="KW-0210">Decarboxylase</keyword>
<dbReference type="RefSeq" id="WP_004592698.1">
    <property type="nucleotide sequence ID" value="NZ_APMM01000043.1"/>
</dbReference>
<dbReference type="PATRIC" id="fig|1069083.5.peg.1101"/>
<evidence type="ECO:0000256" key="7">
    <source>
        <dbReference type="ARBA" id="ARBA00023211"/>
    </source>
</evidence>
<comment type="pathway">
    <text evidence="2">Isoprenoid biosynthesis; isopentenyl diphosphate biosynthesis via mevalonate pathway.</text>
</comment>
<evidence type="ECO:0000256" key="13">
    <source>
        <dbReference type="ARBA" id="ARBA00049754"/>
    </source>
</evidence>
<dbReference type="SUPFAM" id="SSF50475">
    <property type="entry name" value="FMN-binding split barrel"/>
    <property type="match status" value="1"/>
</dbReference>
<comment type="cofactor">
    <cofactor evidence="1">
        <name>Mn(2+)</name>
        <dbReference type="ChEBI" id="CHEBI:29035"/>
    </cofactor>
</comment>
<evidence type="ECO:0000256" key="8">
    <source>
        <dbReference type="ARBA" id="ARBA00023229"/>
    </source>
</evidence>
<dbReference type="GO" id="GO:0008299">
    <property type="term" value="P:isoprenoid biosynthetic process"/>
    <property type="evidence" value="ECO:0007669"/>
    <property type="project" value="UniProtKB-KW"/>
</dbReference>
<evidence type="ECO:0000256" key="3">
    <source>
        <dbReference type="ARBA" id="ARBA00010021"/>
    </source>
</evidence>
<evidence type="ECO:0000256" key="5">
    <source>
        <dbReference type="ARBA" id="ARBA00022643"/>
    </source>
</evidence>
<proteinExistence type="inferred from homology"/>
<evidence type="ECO:0000259" key="15">
    <source>
        <dbReference type="Pfam" id="PF01977"/>
    </source>
</evidence>
<dbReference type="GO" id="GO:0016831">
    <property type="term" value="F:carboxy-lyase activity"/>
    <property type="evidence" value="ECO:0007669"/>
    <property type="project" value="UniProtKB-KW"/>
</dbReference>
<dbReference type="Pfam" id="PF20696">
    <property type="entry name" value="UbiD_C"/>
    <property type="match status" value="1"/>
</dbReference>
<reference evidence="17 18" key="1">
    <citation type="journal article" date="2013" name="Genome Announc.">
        <title>Draft Genome Sequence of a Highly Flagellated, Fast-Swimming Archaeon, Methanocaldococcus villosus Strain KIN24-T80 (DSM 22612).</title>
        <authorList>
            <person name="Thennarasu S."/>
            <person name="Polireddy D."/>
            <person name="Antony A."/>
            <person name="Yada M.R."/>
            <person name="Algarawi S."/>
            <person name="Sivakumar N."/>
        </authorList>
    </citation>
    <scope>NUCLEOTIDE SEQUENCE [LARGE SCALE GENOMIC DNA]</scope>
    <source>
        <strain evidence="17 18">KIN24-T80</strain>
    </source>
</reference>
<dbReference type="InterPro" id="IPR048304">
    <property type="entry name" value="UbiD_Rift_dom"/>
</dbReference>
<keyword evidence="5" id="KW-0288">FMN</keyword>
<comment type="similarity">
    <text evidence="3">Belongs to the UbiD family.</text>
</comment>
<dbReference type="Pfam" id="PF01977">
    <property type="entry name" value="UbiD"/>
    <property type="match status" value="1"/>
</dbReference>
<evidence type="ECO:0000256" key="2">
    <source>
        <dbReference type="ARBA" id="ARBA00005092"/>
    </source>
</evidence>